<reference evidence="2" key="1">
    <citation type="submission" date="2021-06" db="EMBL/GenBank/DDBJ databases">
        <authorList>
            <person name="Kallberg Y."/>
            <person name="Tangrot J."/>
            <person name="Rosling A."/>
        </authorList>
    </citation>
    <scope>NUCLEOTIDE SEQUENCE</scope>
    <source>
        <strain evidence="2">MA453B</strain>
    </source>
</reference>
<dbReference type="EMBL" id="CAJVPY010051396">
    <property type="protein sequence ID" value="CAG8814519.1"/>
    <property type="molecule type" value="Genomic_DNA"/>
</dbReference>
<dbReference type="OrthoDB" id="10521668at2759"/>
<protein>
    <submittedName>
        <fullName evidence="2">22364_t:CDS:1</fullName>
    </submittedName>
</protein>
<evidence type="ECO:0000313" key="3">
    <source>
        <dbReference type="Proteomes" id="UP000789405"/>
    </source>
</evidence>
<proteinExistence type="predicted"/>
<dbReference type="AlphaFoldDB" id="A0A9N9PDG7"/>
<evidence type="ECO:0000313" key="2">
    <source>
        <dbReference type="EMBL" id="CAG8814519.1"/>
    </source>
</evidence>
<sequence length="55" mass="6505">LESLDYIREGKADHVSDDYKKITGEKPTRIKSFFEDNAESFRPGRNRRSRNLDDM</sequence>
<organism evidence="2 3">
    <name type="scientific">Dentiscutata erythropus</name>
    <dbReference type="NCBI Taxonomy" id="1348616"/>
    <lineage>
        <taxon>Eukaryota</taxon>
        <taxon>Fungi</taxon>
        <taxon>Fungi incertae sedis</taxon>
        <taxon>Mucoromycota</taxon>
        <taxon>Glomeromycotina</taxon>
        <taxon>Glomeromycetes</taxon>
        <taxon>Diversisporales</taxon>
        <taxon>Gigasporaceae</taxon>
        <taxon>Dentiscutata</taxon>
    </lineage>
</organism>
<keyword evidence="3" id="KW-1185">Reference proteome</keyword>
<feature type="region of interest" description="Disordered" evidence="1">
    <location>
        <begin position="34"/>
        <end position="55"/>
    </location>
</feature>
<feature type="non-terminal residue" evidence="2">
    <location>
        <position position="1"/>
    </location>
</feature>
<gene>
    <name evidence="2" type="ORF">DERYTH_LOCUS25978</name>
</gene>
<accession>A0A9N9PDG7</accession>
<comment type="caution">
    <text evidence="2">The sequence shown here is derived from an EMBL/GenBank/DDBJ whole genome shotgun (WGS) entry which is preliminary data.</text>
</comment>
<name>A0A9N9PDG7_9GLOM</name>
<evidence type="ECO:0000256" key="1">
    <source>
        <dbReference type="SAM" id="MobiDB-lite"/>
    </source>
</evidence>
<dbReference type="Proteomes" id="UP000789405">
    <property type="component" value="Unassembled WGS sequence"/>
</dbReference>
<feature type="non-terminal residue" evidence="2">
    <location>
        <position position="55"/>
    </location>
</feature>